<evidence type="ECO:0000313" key="2">
    <source>
        <dbReference type="EMBL" id="CAA9534616.1"/>
    </source>
</evidence>
<organism evidence="2">
    <name type="scientific">uncultured Thermomicrobiales bacterium</name>
    <dbReference type="NCBI Taxonomy" id="1645740"/>
    <lineage>
        <taxon>Bacteria</taxon>
        <taxon>Pseudomonadati</taxon>
        <taxon>Thermomicrobiota</taxon>
        <taxon>Thermomicrobia</taxon>
        <taxon>Thermomicrobiales</taxon>
        <taxon>environmental samples</taxon>
    </lineage>
</organism>
<dbReference type="AlphaFoldDB" id="A0A6J4TXA8"/>
<evidence type="ECO:0000256" key="1">
    <source>
        <dbReference type="SAM" id="MobiDB-lite"/>
    </source>
</evidence>
<sequence>MNVSEGLQRIRERLLDNGARRETVALVDAIAKRAALPAAQQASAQSLLQLARMLQRSPVATNNIDVYNDLLRLEEDLEAAGAAYRERMAAEERIADAAAREASDPKSRQYYKQQKEKKRGA</sequence>
<dbReference type="EMBL" id="CADCWF010000007">
    <property type="protein sequence ID" value="CAA9534616.1"/>
    <property type="molecule type" value="Genomic_DNA"/>
</dbReference>
<reference evidence="2" key="1">
    <citation type="submission" date="2020-02" db="EMBL/GenBank/DDBJ databases">
        <authorList>
            <person name="Meier V. D."/>
        </authorList>
    </citation>
    <scope>NUCLEOTIDE SEQUENCE</scope>
    <source>
        <strain evidence="2">AVDCRST_MAG59</strain>
    </source>
</reference>
<protein>
    <submittedName>
        <fullName evidence="2">Uncharacterized protein</fullName>
    </submittedName>
</protein>
<feature type="region of interest" description="Disordered" evidence="1">
    <location>
        <begin position="97"/>
        <end position="121"/>
    </location>
</feature>
<proteinExistence type="predicted"/>
<gene>
    <name evidence="2" type="ORF">AVDCRST_MAG59-157</name>
</gene>
<accession>A0A6J4TXA8</accession>
<feature type="compositionally biased region" description="Basic and acidic residues" evidence="1">
    <location>
        <begin position="97"/>
        <end position="107"/>
    </location>
</feature>
<name>A0A6J4TXA8_9BACT</name>